<sequence length="143" mass="15141">MFQKKKEDTRKGEQKAGSINIVGVGTEIKGDLETSGDIRIDGKITGNLLSRAKVVIGQTGEVRGNINSDSAEVSGLVNGNISSSEILYLKATAKVNGDISSNKLVVENGANFTGHCQTGLSQTKSITEKSLFDVRAERQEATA</sequence>
<dbReference type="AlphaFoldDB" id="A0A5C0VLH3"/>
<dbReference type="EMBL" id="CP043329">
    <property type="protein sequence ID" value="QEK53017.1"/>
    <property type="molecule type" value="Genomic_DNA"/>
</dbReference>
<dbReference type="RefSeq" id="WP_039450097.1">
    <property type="nucleotide sequence ID" value="NZ_CP043329.1"/>
</dbReference>
<dbReference type="PANTHER" id="PTHR35024:SF4">
    <property type="entry name" value="POLYMER-FORMING CYTOSKELETAL PROTEIN"/>
    <property type="match status" value="1"/>
</dbReference>
<dbReference type="Pfam" id="PF04519">
    <property type="entry name" value="Bactofilin"/>
    <property type="match status" value="1"/>
</dbReference>
<proteinExistence type="inferred from homology"/>
<name>A0A5C0VLH3_9SPHI</name>
<organism evidence="2 3">
    <name type="scientific">Pedobacter aquae</name>
    <dbReference type="NCBI Taxonomy" id="2605747"/>
    <lineage>
        <taxon>Bacteria</taxon>
        <taxon>Pseudomonadati</taxon>
        <taxon>Bacteroidota</taxon>
        <taxon>Sphingobacteriia</taxon>
        <taxon>Sphingobacteriales</taxon>
        <taxon>Sphingobacteriaceae</taxon>
        <taxon>Pedobacter</taxon>
    </lineage>
</organism>
<dbReference type="KEGG" id="pej:FYC62_16060"/>
<protein>
    <submittedName>
        <fullName evidence="2">Polymer-forming cytoskeletal protein</fullName>
    </submittedName>
</protein>
<evidence type="ECO:0000313" key="2">
    <source>
        <dbReference type="EMBL" id="QEK53017.1"/>
    </source>
</evidence>
<accession>A0A5C0VLH3</accession>
<dbReference type="InterPro" id="IPR007607">
    <property type="entry name" value="BacA/B"/>
</dbReference>
<evidence type="ECO:0000256" key="1">
    <source>
        <dbReference type="ARBA" id="ARBA00044755"/>
    </source>
</evidence>
<keyword evidence="3" id="KW-1185">Reference proteome</keyword>
<evidence type="ECO:0000313" key="3">
    <source>
        <dbReference type="Proteomes" id="UP000323653"/>
    </source>
</evidence>
<comment type="similarity">
    <text evidence="1">Belongs to the bactofilin family.</text>
</comment>
<dbReference type="PANTHER" id="PTHR35024">
    <property type="entry name" value="HYPOTHETICAL CYTOSOLIC PROTEIN"/>
    <property type="match status" value="1"/>
</dbReference>
<reference evidence="2 3" key="1">
    <citation type="submission" date="2019-08" db="EMBL/GenBank/DDBJ databases">
        <title>Pedobacter sp. nov., isolated from Han river, South Korea.</title>
        <authorList>
            <person name="Lee D.-H."/>
            <person name="Kim Y.-S."/>
            <person name="Hwang E.-M."/>
            <person name="Le Tran T.C."/>
            <person name="Cha C.-J."/>
        </authorList>
    </citation>
    <scope>NUCLEOTIDE SEQUENCE [LARGE SCALE GENOMIC DNA]</scope>
    <source>
        <strain evidence="2 3">CJ43</strain>
    </source>
</reference>
<dbReference type="Proteomes" id="UP000323653">
    <property type="component" value="Chromosome"/>
</dbReference>
<gene>
    <name evidence="2" type="ORF">FYC62_16060</name>
</gene>